<reference evidence="1" key="1">
    <citation type="journal article" date="2015" name="Nature">
        <title>Complex archaea that bridge the gap between prokaryotes and eukaryotes.</title>
        <authorList>
            <person name="Spang A."/>
            <person name="Saw J.H."/>
            <person name="Jorgensen S.L."/>
            <person name="Zaremba-Niedzwiedzka K."/>
            <person name="Martijn J."/>
            <person name="Lind A.E."/>
            <person name="van Eijk R."/>
            <person name="Schleper C."/>
            <person name="Guy L."/>
            <person name="Ettema T.J."/>
        </authorList>
    </citation>
    <scope>NUCLEOTIDE SEQUENCE</scope>
</reference>
<protein>
    <recommendedName>
        <fullName evidence="2">SCP2 domain-containing protein</fullName>
    </recommendedName>
</protein>
<sequence>GGGRWFLEKTSEEWRLTKELSSEPLTKIEISDSLAWRMFTDSIDLNLAKEKTCITGNQELGRELFKLKAVMR</sequence>
<name>A0A0F8ZT61_9ZZZZ</name>
<evidence type="ECO:0000313" key="1">
    <source>
        <dbReference type="EMBL" id="KKK96988.1"/>
    </source>
</evidence>
<dbReference type="EMBL" id="LAZR01046244">
    <property type="protein sequence ID" value="KKK96988.1"/>
    <property type="molecule type" value="Genomic_DNA"/>
</dbReference>
<proteinExistence type="predicted"/>
<organism evidence="1">
    <name type="scientific">marine sediment metagenome</name>
    <dbReference type="NCBI Taxonomy" id="412755"/>
    <lineage>
        <taxon>unclassified sequences</taxon>
        <taxon>metagenomes</taxon>
        <taxon>ecological metagenomes</taxon>
    </lineage>
</organism>
<comment type="caution">
    <text evidence="1">The sequence shown here is derived from an EMBL/GenBank/DDBJ whole genome shotgun (WGS) entry which is preliminary data.</text>
</comment>
<accession>A0A0F8ZT61</accession>
<dbReference type="AlphaFoldDB" id="A0A0F8ZT61"/>
<gene>
    <name evidence="1" type="ORF">LCGC14_2657230</name>
</gene>
<evidence type="ECO:0008006" key="2">
    <source>
        <dbReference type="Google" id="ProtNLM"/>
    </source>
</evidence>
<feature type="non-terminal residue" evidence="1">
    <location>
        <position position="1"/>
    </location>
</feature>